<evidence type="ECO:0000313" key="10">
    <source>
        <dbReference type="EnsemblPlants" id="Zm00001eb128770_P001"/>
    </source>
</evidence>
<dbReference type="GO" id="GO:0000981">
    <property type="term" value="F:DNA-binding transcription factor activity, RNA polymerase II-specific"/>
    <property type="evidence" value="ECO:0000318"/>
    <property type="project" value="GO_Central"/>
</dbReference>
<dbReference type="PANTHER" id="PTHR45614:SF250">
    <property type="entry name" value="MYB DOMAIN PROTEIN 110"/>
    <property type="match status" value="1"/>
</dbReference>
<keyword evidence="3" id="KW-0805">Transcription regulation</keyword>
<dbReference type="FunFam" id="1.10.10.60:FF:000060">
    <property type="entry name" value="MYB transcription factor"/>
    <property type="match status" value="1"/>
</dbReference>
<dbReference type="AlphaFoldDB" id="A0A1D6MQP4"/>
<evidence type="ECO:0000259" key="7">
    <source>
        <dbReference type="PROSITE" id="PS50090"/>
    </source>
</evidence>
<reference evidence="10" key="3">
    <citation type="submission" date="2021-05" db="UniProtKB">
        <authorList>
            <consortium name="EnsemblPlants"/>
        </authorList>
    </citation>
    <scope>IDENTIFICATION</scope>
    <source>
        <strain evidence="10">cv. B73</strain>
    </source>
</reference>
<dbReference type="EMBL" id="CM007649">
    <property type="protein sequence ID" value="ONM31330.1"/>
    <property type="molecule type" value="Genomic_DNA"/>
</dbReference>
<feature type="domain" description="HTH myb-type" evidence="8">
    <location>
        <begin position="115"/>
        <end position="157"/>
    </location>
</feature>
<keyword evidence="11" id="KW-1185">Reference proteome</keyword>
<name>A0A1D6MQP4_MAIZE</name>
<proteinExistence type="predicted"/>
<feature type="domain" description="HTH myb-type" evidence="8">
    <location>
        <begin position="51"/>
        <end position="106"/>
    </location>
</feature>
<dbReference type="GO" id="GO:0005634">
    <property type="term" value="C:nucleus"/>
    <property type="evidence" value="ECO:0000318"/>
    <property type="project" value="GO_Central"/>
</dbReference>
<evidence type="ECO:0000256" key="4">
    <source>
        <dbReference type="ARBA" id="ARBA00023125"/>
    </source>
</evidence>
<dbReference type="InterPro" id="IPR017930">
    <property type="entry name" value="Myb_dom"/>
</dbReference>
<keyword evidence="2" id="KW-0677">Repeat</keyword>
<dbReference type="PaxDb" id="4577-GRMZM2G460869_P01"/>
<evidence type="ECO:0000256" key="5">
    <source>
        <dbReference type="ARBA" id="ARBA00023163"/>
    </source>
</evidence>
<dbReference type="SMR" id="A0A1D6MQP4"/>
<dbReference type="CDD" id="cd00167">
    <property type="entry name" value="SANT"/>
    <property type="match status" value="2"/>
</dbReference>
<dbReference type="SUPFAM" id="SSF46689">
    <property type="entry name" value="Homeodomain-like"/>
    <property type="match status" value="1"/>
</dbReference>
<keyword evidence="6" id="KW-0539">Nucleus</keyword>
<dbReference type="GO" id="GO:0006355">
    <property type="term" value="P:regulation of DNA-templated transcription"/>
    <property type="evidence" value="ECO:0000318"/>
    <property type="project" value="GO_Central"/>
</dbReference>
<evidence type="ECO:0000256" key="6">
    <source>
        <dbReference type="ARBA" id="ARBA00023242"/>
    </source>
</evidence>
<dbReference type="EnsemblPlants" id="Zm00001eb128770_T001">
    <property type="protein sequence ID" value="Zm00001eb128770_P001"/>
    <property type="gene ID" value="Zm00001eb128770"/>
</dbReference>
<dbReference type="Gene3D" id="1.10.10.60">
    <property type="entry name" value="Homeodomain-like"/>
    <property type="match status" value="2"/>
</dbReference>
<dbReference type="PANTHER" id="PTHR45614">
    <property type="entry name" value="MYB PROTEIN-RELATED"/>
    <property type="match status" value="1"/>
</dbReference>
<dbReference type="OMA" id="HIVRGHW"/>
<dbReference type="eggNOG" id="KOG0048">
    <property type="taxonomic scope" value="Eukaryota"/>
</dbReference>
<dbReference type="Proteomes" id="UP000007305">
    <property type="component" value="Chromosome 3"/>
</dbReference>
<evidence type="ECO:0000313" key="9">
    <source>
        <dbReference type="EMBL" id="ONM31330.1"/>
    </source>
</evidence>
<organism evidence="9">
    <name type="scientific">Zea mays</name>
    <name type="common">Maize</name>
    <dbReference type="NCBI Taxonomy" id="4577"/>
    <lineage>
        <taxon>Eukaryota</taxon>
        <taxon>Viridiplantae</taxon>
        <taxon>Streptophyta</taxon>
        <taxon>Embryophyta</taxon>
        <taxon>Tracheophyta</taxon>
        <taxon>Spermatophyta</taxon>
        <taxon>Magnoliopsida</taxon>
        <taxon>Liliopsida</taxon>
        <taxon>Poales</taxon>
        <taxon>Poaceae</taxon>
        <taxon>PACMAD clade</taxon>
        <taxon>Panicoideae</taxon>
        <taxon>Andropogonodae</taxon>
        <taxon>Andropogoneae</taxon>
        <taxon>Tripsacinae</taxon>
        <taxon>Zea</taxon>
    </lineage>
</organism>
<dbReference type="InterPro" id="IPR001005">
    <property type="entry name" value="SANT/Myb"/>
</dbReference>
<evidence type="ECO:0000259" key="8">
    <source>
        <dbReference type="PROSITE" id="PS51294"/>
    </source>
</evidence>
<evidence type="ECO:0000256" key="3">
    <source>
        <dbReference type="ARBA" id="ARBA00023015"/>
    </source>
</evidence>
<gene>
    <name evidence="9" type="ORF">ZEAMMB73_Zm00001d040428</name>
</gene>
<dbReference type="ExpressionAtlas" id="A0A1D6MQP4">
    <property type="expression patterns" value="baseline and differential"/>
</dbReference>
<dbReference type="SMART" id="SM00717">
    <property type="entry name" value="SANT"/>
    <property type="match status" value="2"/>
</dbReference>
<evidence type="ECO:0000256" key="1">
    <source>
        <dbReference type="ARBA" id="ARBA00004123"/>
    </source>
</evidence>
<accession>A0A1D6MQP4</accession>
<reference evidence="10" key="2">
    <citation type="submission" date="2019-07" db="EMBL/GenBank/DDBJ databases">
        <authorList>
            <person name="Seetharam A."/>
            <person name="Woodhouse M."/>
            <person name="Cannon E."/>
        </authorList>
    </citation>
    <scope>NUCLEOTIDE SEQUENCE [LARGE SCALE GENOMIC DNA]</scope>
    <source>
        <strain evidence="10">cv. B73</strain>
    </source>
</reference>
<dbReference type="InterPro" id="IPR050560">
    <property type="entry name" value="MYB_TF"/>
</dbReference>
<dbReference type="PROSITE" id="PS50090">
    <property type="entry name" value="MYB_LIKE"/>
    <property type="match status" value="2"/>
</dbReference>
<evidence type="ECO:0000256" key="2">
    <source>
        <dbReference type="ARBA" id="ARBA00022737"/>
    </source>
</evidence>
<dbReference type="Gramene" id="Zm00001eb128770_T001">
    <property type="protein sequence ID" value="Zm00001eb128770_P001"/>
    <property type="gene ID" value="Zm00001eb128770"/>
</dbReference>
<dbReference type="Pfam" id="PF13921">
    <property type="entry name" value="Myb_DNA-bind_6"/>
    <property type="match status" value="1"/>
</dbReference>
<keyword evidence="5" id="KW-0804">Transcription</keyword>
<evidence type="ECO:0000313" key="11">
    <source>
        <dbReference type="Proteomes" id="UP000007305"/>
    </source>
</evidence>
<feature type="domain" description="Myb-like" evidence="7">
    <location>
        <begin position="51"/>
        <end position="102"/>
    </location>
</feature>
<protein>
    <submittedName>
        <fullName evidence="9">Myb domain protein 110</fullName>
    </submittedName>
</protein>
<feature type="domain" description="Myb-like" evidence="7">
    <location>
        <begin position="103"/>
        <end position="153"/>
    </location>
</feature>
<dbReference type="GO" id="GO:0000978">
    <property type="term" value="F:RNA polymerase II cis-regulatory region sequence-specific DNA binding"/>
    <property type="evidence" value="ECO:0000318"/>
    <property type="project" value="GO_Central"/>
</dbReference>
<dbReference type="InterPro" id="IPR009057">
    <property type="entry name" value="Homeodomain-like_sf"/>
</dbReference>
<keyword evidence="4" id="KW-0238">DNA-binding</keyword>
<comment type="subcellular location">
    <subcellularLocation>
        <location evidence="1">Nucleus</location>
    </subcellularLocation>
</comment>
<dbReference type="PROSITE" id="PS51294">
    <property type="entry name" value="HTH_MYB"/>
    <property type="match status" value="2"/>
</dbReference>
<dbReference type="STRING" id="4577.A0A1D6MQP4"/>
<reference evidence="9 11" key="1">
    <citation type="submission" date="2015-12" db="EMBL/GenBank/DDBJ databases">
        <title>Update maize B73 reference genome by single molecule sequencing technologies.</title>
        <authorList>
            <consortium name="Maize Genome Sequencing Project"/>
            <person name="Ware D."/>
        </authorList>
    </citation>
    <scope>NUCLEOTIDE SEQUENCE [LARGE SCALE GENOMIC DNA]</scope>
    <source>
        <strain evidence="11">cv. B73</strain>
        <tissue evidence="9">Seedling</tissue>
    </source>
</reference>
<sequence>MDHFSPALPPTHDLVPFQEENKHIFITEEAYDGHVEEHDGSNSHDGISNQGKHIVRGHWRSFEDEKLKELVAQYGPKNWSHISKKLEGRSGKSCRLRWINQLDPHLNHDTFSMVEEERLLVAHHAYGTKWSLIARLFPGRTDNAVKNHWHVMMARKSRAIQGIKMMSSSNPSPSAKESPHFMPTININQNYGKNMHSQLDAQVEVATTPHIYHAIEFKNSLSTNTTNLSIEGASNMDPHVKTPMQSNFIAITHSGFSTPSLATEKSGDKFTSPFFDFLGVGDA</sequence>